<gene>
    <name evidence="2" type="ORF">M9458_046433</name>
</gene>
<protein>
    <recommendedName>
        <fullName evidence="1">E3 ubiquitin-protein ligase UBR4 N-terminal domain-containing protein</fullName>
    </recommendedName>
</protein>
<organism evidence="2 3">
    <name type="scientific">Cirrhinus mrigala</name>
    <name type="common">Mrigala</name>
    <dbReference type="NCBI Taxonomy" id="683832"/>
    <lineage>
        <taxon>Eukaryota</taxon>
        <taxon>Metazoa</taxon>
        <taxon>Chordata</taxon>
        <taxon>Craniata</taxon>
        <taxon>Vertebrata</taxon>
        <taxon>Euteleostomi</taxon>
        <taxon>Actinopterygii</taxon>
        <taxon>Neopterygii</taxon>
        <taxon>Teleostei</taxon>
        <taxon>Ostariophysi</taxon>
        <taxon>Cypriniformes</taxon>
        <taxon>Cyprinidae</taxon>
        <taxon>Labeoninae</taxon>
        <taxon>Labeonini</taxon>
        <taxon>Cirrhinus</taxon>
    </lineage>
</organism>
<feature type="domain" description="E3 ubiquitin-protein ligase UBR4 N-terminal" evidence="1">
    <location>
        <begin position="1"/>
        <end position="77"/>
    </location>
</feature>
<accession>A0ABD0N8D5</accession>
<dbReference type="Proteomes" id="UP001529510">
    <property type="component" value="Unassembled WGS sequence"/>
</dbReference>
<evidence type="ECO:0000313" key="3">
    <source>
        <dbReference type="Proteomes" id="UP001529510"/>
    </source>
</evidence>
<evidence type="ECO:0000259" key="1">
    <source>
        <dbReference type="Pfam" id="PF19423"/>
    </source>
</evidence>
<dbReference type="InterPro" id="IPR045189">
    <property type="entry name" value="UBR4-like"/>
</dbReference>
<dbReference type="AlphaFoldDB" id="A0ABD0N8D5"/>
<keyword evidence="3" id="KW-1185">Reference proteome</keyword>
<dbReference type="InterPro" id="IPR045841">
    <property type="entry name" value="E3_UBR4_N"/>
</dbReference>
<proteinExistence type="predicted"/>
<name>A0ABD0N8D5_CIRMR</name>
<dbReference type="Pfam" id="PF19423">
    <property type="entry name" value="E3_UBR4_N"/>
    <property type="match status" value="1"/>
</dbReference>
<comment type="caution">
    <text evidence="2">The sequence shown here is derived from an EMBL/GenBank/DDBJ whole genome shotgun (WGS) entry which is preliminary data.</text>
</comment>
<dbReference type="PANTHER" id="PTHR21725">
    <property type="entry name" value="E3 UBIQUITIN-PROTEIN LIGASE UBR4"/>
    <property type="match status" value="1"/>
</dbReference>
<dbReference type="PANTHER" id="PTHR21725:SF1">
    <property type="entry name" value="E3 UBIQUITIN-PROTEIN LIGASE UBR4"/>
    <property type="match status" value="1"/>
</dbReference>
<dbReference type="EMBL" id="JAMKFB020000023">
    <property type="protein sequence ID" value="KAL0158357.1"/>
    <property type="molecule type" value="Genomic_DNA"/>
</dbReference>
<feature type="non-terminal residue" evidence="2">
    <location>
        <position position="1"/>
    </location>
</feature>
<evidence type="ECO:0000313" key="2">
    <source>
        <dbReference type="EMBL" id="KAL0158357.1"/>
    </source>
</evidence>
<sequence length="77" mass="8536">KLLRVCLNLPYFLRYINRFQDAVSANSFFIMPATVADATAVRNGFHSLVIDVTMALDTLSLPVLEPLTPGRLLDVTV</sequence>
<reference evidence="2 3" key="1">
    <citation type="submission" date="2024-05" db="EMBL/GenBank/DDBJ databases">
        <title>Genome sequencing and assembly of Indian major carp, Cirrhinus mrigala (Hamilton, 1822).</title>
        <authorList>
            <person name="Mohindra V."/>
            <person name="Chowdhury L.M."/>
            <person name="Lal K."/>
            <person name="Jena J.K."/>
        </authorList>
    </citation>
    <scope>NUCLEOTIDE SEQUENCE [LARGE SCALE GENOMIC DNA]</scope>
    <source>
        <strain evidence="2">CM1030</strain>
        <tissue evidence="2">Blood</tissue>
    </source>
</reference>
<feature type="non-terminal residue" evidence="2">
    <location>
        <position position="77"/>
    </location>
</feature>